<evidence type="ECO:0000313" key="2">
    <source>
        <dbReference type="Proteomes" id="UP000650511"/>
    </source>
</evidence>
<organism evidence="1 2">
    <name type="scientific">Egicoccus halophilus</name>
    <dbReference type="NCBI Taxonomy" id="1670830"/>
    <lineage>
        <taxon>Bacteria</taxon>
        <taxon>Bacillati</taxon>
        <taxon>Actinomycetota</taxon>
        <taxon>Nitriliruptoria</taxon>
        <taxon>Egicoccales</taxon>
        <taxon>Egicoccaceae</taxon>
        <taxon>Egicoccus</taxon>
    </lineage>
</organism>
<accession>A0A8J3AC05</accession>
<evidence type="ECO:0000313" key="1">
    <source>
        <dbReference type="EMBL" id="GGI07984.1"/>
    </source>
</evidence>
<reference evidence="1" key="2">
    <citation type="submission" date="2020-09" db="EMBL/GenBank/DDBJ databases">
        <authorList>
            <person name="Sun Q."/>
            <person name="Zhou Y."/>
        </authorList>
    </citation>
    <scope>NUCLEOTIDE SEQUENCE</scope>
    <source>
        <strain evidence="1">CGMCC 1.14988</strain>
    </source>
</reference>
<dbReference type="Proteomes" id="UP000650511">
    <property type="component" value="Unassembled WGS sequence"/>
</dbReference>
<protein>
    <submittedName>
        <fullName evidence="1">Uncharacterized protein</fullName>
    </submittedName>
</protein>
<dbReference type="InterPro" id="IPR009003">
    <property type="entry name" value="Peptidase_S1_PA"/>
</dbReference>
<dbReference type="RefSeq" id="WP_130648958.1">
    <property type="nucleotide sequence ID" value="NZ_BMHA01000010.1"/>
</dbReference>
<keyword evidence="2" id="KW-1185">Reference proteome</keyword>
<proteinExistence type="predicted"/>
<dbReference type="AlphaFoldDB" id="A0A8J3AC05"/>
<reference evidence="1" key="1">
    <citation type="journal article" date="2014" name="Int. J. Syst. Evol. Microbiol.">
        <title>Complete genome sequence of Corynebacterium casei LMG S-19264T (=DSM 44701T), isolated from a smear-ripened cheese.</title>
        <authorList>
            <consortium name="US DOE Joint Genome Institute (JGI-PGF)"/>
            <person name="Walter F."/>
            <person name="Albersmeier A."/>
            <person name="Kalinowski J."/>
            <person name="Ruckert C."/>
        </authorList>
    </citation>
    <scope>NUCLEOTIDE SEQUENCE</scope>
    <source>
        <strain evidence="1">CGMCC 1.14988</strain>
    </source>
</reference>
<dbReference type="EMBL" id="BMHA01000010">
    <property type="protein sequence ID" value="GGI07984.1"/>
    <property type="molecule type" value="Genomic_DNA"/>
</dbReference>
<dbReference type="SUPFAM" id="SSF50494">
    <property type="entry name" value="Trypsin-like serine proteases"/>
    <property type="match status" value="1"/>
</dbReference>
<gene>
    <name evidence="1" type="ORF">GCM10011354_26810</name>
</gene>
<sequence>MPDRAQVRAEARHYKTELLGQMFGPGADAPAVAAAAGAPLRLPRAGNVVGVGYGAKVVGSAIAEDLAVRVYVRAKRPVRELTRAEQVPTEVDGRPTDVVVVGDLRALRDPVDCGVSIGHVDVTAGTLGCLVTLADAPGERFVLSNNHVLADSDRATPGDAIVQPASMDGGDPDDPIGVLHAAVPLRRDEGNLVDAAVARLFDPASVRPRIAHIGAPVPPVAEAALYQSVRKHGRTTEHTVGVVVDVAADIEVRFDTRTLSFLDQLAVVGIGGDDFSDGGDSGSLIVDAVTRQPVALLFAGGGGVTFGNAIGEVLAALDAQVVGEAAT</sequence>
<name>A0A8J3AC05_9ACTN</name>
<comment type="caution">
    <text evidence="1">The sequence shown here is derived from an EMBL/GenBank/DDBJ whole genome shotgun (WGS) entry which is preliminary data.</text>
</comment>
<dbReference type="OrthoDB" id="104542at2"/>